<evidence type="ECO:0000256" key="1">
    <source>
        <dbReference type="SAM" id="MobiDB-lite"/>
    </source>
</evidence>
<name>X1LW25_9ZZZZ</name>
<protein>
    <submittedName>
        <fullName evidence="2">Uncharacterized protein</fullName>
    </submittedName>
</protein>
<feature type="compositionally biased region" description="Basic and acidic residues" evidence="1">
    <location>
        <begin position="52"/>
        <end position="66"/>
    </location>
</feature>
<gene>
    <name evidence="2" type="ORF">S06H3_25717</name>
</gene>
<reference evidence="2" key="1">
    <citation type="journal article" date="2014" name="Front. Microbiol.">
        <title>High frequency of phylogenetically diverse reductive dehalogenase-homologous genes in deep subseafloor sedimentary metagenomes.</title>
        <authorList>
            <person name="Kawai M."/>
            <person name="Futagami T."/>
            <person name="Toyoda A."/>
            <person name="Takaki Y."/>
            <person name="Nishi S."/>
            <person name="Hori S."/>
            <person name="Arai W."/>
            <person name="Tsubouchi T."/>
            <person name="Morono Y."/>
            <person name="Uchiyama I."/>
            <person name="Ito T."/>
            <person name="Fujiyama A."/>
            <person name="Inagaki F."/>
            <person name="Takami H."/>
        </authorList>
    </citation>
    <scope>NUCLEOTIDE SEQUENCE</scope>
    <source>
        <strain evidence="2">Expedition CK06-06</strain>
    </source>
</reference>
<organism evidence="2">
    <name type="scientific">marine sediment metagenome</name>
    <dbReference type="NCBI Taxonomy" id="412755"/>
    <lineage>
        <taxon>unclassified sequences</taxon>
        <taxon>metagenomes</taxon>
        <taxon>ecological metagenomes</taxon>
    </lineage>
</organism>
<accession>X1LW25</accession>
<dbReference type="EMBL" id="BARV01014819">
    <property type="protein sequence ID" value="GAI23587.1"/>
    <property type="molecule type" value="Genomic_DNA"/>
</dbReference>
<evidence type="ECO:0000313" key="2">
    <source>
        <dbReference type="EMBL" id="GAI23587.1"/>
    </source>
</evidence>
<dbReference type="AlphaFoldDB" id="X1LW25"/>
<proteinExistence type="predicted"/>
<sequence length="100" mass="10859">AGHQIGSQEQEDQHGVKPIGLGIIKTGVKPAEQPNRQDGECQPSGLADEIGGDERSRETGAVKPDETYQQDEGNRGQQKGVPDDQIGLSFKGFEPFYRSH</sequence>
<feature type="region of interest" description="Disordered" evidence="1">
    <location>
        <begin position="1"/>
        <end position="100"/>
    </location>
</feature>
<feature type="non-terminal residue" evidence="2">
    <location>
        <position position="1"/>
    </location>
</feature>
<comment type="caution">
    <text evidence="2">The sequence shown here is derived from an EMBL/GenBank/DDBJ whole genome shotgun (WGS) entry which is preliminary data.</text>
</comment>